<gene>
    <name evidence="6" type="ORF">AB0L16_01710</name>
</gene>
<dbReference type="EMBL" id="JBFAUK010000001">
    <property type="protein sequence ID" value="MEV5505182.1"/>
    <property type="molecule type" value="Genomic_DNA"/>
</dbReference>
<dbReference type="PANTHER" id="PTHR43563:SF1">
    <property type="entry name" value="AMINE OXIDASE [FLAVIN-CONTAINING] B"/>
    <property type="match status" value="1"/>
</dbReference>
<comment type="cofactor">
    <cofactor evidence="1">
        <name>FAD</name>
        <dbReference type="ChEBI" id="CHEBI:57692"/>
    </cofactor>
</comment>
<evidence type="ECO:0000256" key="4">
    <source>
        <dbReference type="SAM" id="MobiDB-lite"/>
    </source>
</evidence>
<organism evidence="6 7">
    <name type="scientific">Streptomyces orinoci</name>
    <name type="common">Streptoverticillium orinoci</name>
    <dbReference type="NCBI Taxonomy" id="67339"/>
    <lineage>
        <taxon>Bacteria</taxon>
        <taxon>Bacillati</taxon>
        <taxon>Actinomycetota</taxon>
        <taxon>Actinomycetes</taxon>
        <taxon>Kitasatosporales</taxon>
        <taxon>Streptomycetaceae</taxon>
        <taxon>Streptomyces</taxon>
    </lineage>
</organism>
<reference evidence="6 7" key="1">
    <citation type="submission" date="2024-06" db="EMBL/GenBank/DDBJ databases">
        <title>The Natural Products Discovery Center: Release of the First 8490 Sequenced Strains for Exploring Actinobacteria Biosynthetic Diversity.</title>
        <authorList>
            <person name="Kalkreuter E."/>
            <person name="Kautsar S.A."/>
            <person name="Yang D."/>
            <person name="Bader C.D."/>
            <person name="Teijaro C.N."/>
            <person name="Fluegel L."/>
            <person name="Davis C.M."/>
            <person name="Simpson J.R."/>
            <person name="Lauterbach L."/>
            <person name="Steele A.D."/>
            <person name="Gui C."/>
            <person name="Meng S."/>
            <person name="Li G."/>
            <person name="Viehrig K."/>
            <person name="Ye F."/>
            <person name="Su P."/>
            <person name="Kiefer A.F."/>
            <person name="Nichols A."/>
            <person name="Cepeda A.J."/>
            <person name="Yan W."/>
            <person name="Fan B."/>
            <person name="Jiang Y."/>
            <person name="Adhikari A."/>
            <person name="Zheng C.-J."/>
            <person name="Schuster L."/>
            <person name="Cowan T.M."/>
            <person name="Smanski M.J."/>
            <person name="Chevrette M.G."/>
            <person name="De Carvalho L.P.S."/>
            <person name="Shen B."/>
        </authorList>
    </citation>
    <scope>NUCLEOTIDE SEQUENCE [LARGE SCALE GENOMIC DNA]</scope>
    <source>
        <strain evidence="6 7">NPDC052347</strain>
    </source>
</reference>
<accession>A0ABV3JRU1</accession>
<evidence type="ECO:0000259" key="5">
    <source>
        <dbReference type="Pfam" id="PF01593"/>
    </source>
</evidence>
<evidence type="ECO:0000256" key="2">
    <source>
        <dbReference type="ARBA" id="ARBA00005995"/>
    </source>
</evidence>
<dbReference type="InterPro" id="IPR001613">
    <property type="entry name" value="Flavin_amine_oxidase"/>
</dbReference>
<dbReference type="PRINTS" id="PR00757">
    <property type="entry name" value="AMINEOXDASEF"/>
</dbReference>
<evidence type="ECO:0000313" key="7">
    <source>
        <dbReference type="Proteomes" id="UP001552594"/>
    </source>
</evidence>
<dbReference type="Proteomes" id="UP001552594">
    <property type="component" value="Unassembled WGS sequence"/>
</dbReference>
<dbReference type="Gene3D" id="1.10.405.10">
    <property type="entry name" value="Guanine Nucleotide Dissociation Inhibitor, domain 1"/>
    <property type="match status" value="1"/>
</dbReference>
<sequence>MADGVRRSGPSCPGVPMPHRRTTTFTPPTAAVHRSVDVVVVGAGMAGLACARALHRRGADTIVLEARARVGGRVLTTSADGRLVELGGQFIGPGQSRAYALAAELGLHPLPTHASGRHLVEDTRGRPHRYAGSVPHCAPHALLDVALALRQFEHLARTIDCAAPWRSPHAARLDAATLGDWIRRHVRTRHGRRLFTLACEAVWSAQPAELSLLHALFYARAAGSFDALLRTEGGAQQDHLAEGAQALALRMADQLAGRVRLETAVRSITQHDGTVRVRTADGDTWRARHVVVAVPPTLACRIHYDPPLPAERDALTQRLPMGSVVKCVALYPAPFWRRENLSGQVTSLCGPMRAAFDSSPRDASYGVLLGFVEGSAARAHARRSPGDRRAAVTAQLARLFGPRAGEPQHYTEVDWAAEPWTRGGYAALFPPGAWTLLGPALRRPVGRIHWAGTETSTRWCGYIEGALDSAHRVCAEITAAEAG</sequence>
<evidence type="ECO:0000256" key="1">
    <source>
        <dbReference type="ARBA" id="ARBA00001974"/>
    </source>
</evidence>
<keyword evidence="3" id="KW-0560">Oxidoreductase</keyword>
<dbReference type="InterPro" id="IPR002937">
    <property type="entry name" value="Amino_oxidase"/>
</dbReference>
<comment type="caution">
    <text evidence="6">The sequence shown here is derived from an EMBL/GenBank/DDBJ whole genome shotgun (WGS) entry which is preliminary data.</text>
</comment>
<dbReference type="Gene3D" id="3.90.660.10">
    <property type="match status" value="1"/>
</dbReference>
<protein>
    <submittedName>
        <fullName evidence="6">Flavin monoamine oxidase family protein</fullName>
    </submittedName>
</protein>
<dbReference type="SUPFAM" id="SSF54373">
    <property type="entry name" value="FAD-linked reductases, C-terminal domain"/>
    <property type="match status" value="1"/>
</dbReference>
<name>A0ABV3JRU1_STRON</name>
<feature type="domain" description="Amine oxidase" evidence="5">
    <location>
        <begin position="45"/>
        <end position="477"/>
    </location>
</feature>
<dbReference type="InterPro" id="IPR036188">
    <property type="entry name" value="FAD/NAD-bd_sf"/>
</dbReference>
<comment type="similarity">
    <text evidence="2">Belongs to the flavin monoamine oxidase family.</text>
</comment>
<feature type="region of interest" description="Disordered" evidence="4">
    <location>
        <begin position="1"/>
        <end position="25"/>
    </location>
</feature>
<dbReference type="RefSeq" id="WP_338323677.1">
    <property type="nucleotide sequence ID" value="NZ_JBFAUK010000001.1"/>
</dbReference>
<dbReference type="Gene3D" id="3.50.50.60">
    <property type="entry name" value="FAD/NAD(P)-binding domain"/>
    <property type="match status" value="1"/>
</dbReference>
<evidence type="ECO:0000256" key="3">
    <source>
        <dbReference type="ARBA" id="ARBA00023002"/>
    </source>
</evidence>
<evidence type="ECO:0000313" key="6">
    <source>
        <dbReference type="EMBL" id="MEV5505182.1"/>
    </source>
</evidence>
<proteinExistence type="inferred from homology"/>
<dbReference type="SUPFAM" id="SSF51905">
    <property type="entry name" value="FAD/NAD(P)-binding domain"/>
    <property type="match status" value="1"/>
</dbReference>
<dbReference type="Pfam" id="PF01593">
    <property type="entry name" value="Amino_oxidase"/>
    <property type="match status" value="1"/>
</dbReference>
<keyword evidence="7" id="KW-1185">Reference proteome</keyword>
<dbReference type="InterPro" id="IPR050703">
    <property type="entry name" value="Flavin_MAO"/>
</dbReference>
<dbReference type="PANTHER" id="PTHR43563">
    <property type="entry name" value="AMINE OXIDASE"/>
    <property type="match status" value="1"/>
</dbReference>